<gene>
    <name evidence="2" type="ORF">CSSPJE1EN2_LOCUS13967</name>
</gene>
<accession>A0ABP1B8A6</accession>
<feature type="region of interest" description="Disordered" evidence="1">
    <location>
        <begin position="1"/>
        <end position="32"/>
    </location>
</feature>
<keyword evidence="3" id="KW-1185">Reference proteome</keyword>
<evidence type="ECO:0000313" key="2">
    <source>
        <dbReference type="EMBL" id="CAK9871299.1"/>
    </source>
</evidence>
<dbReference type="PANTHER" id="PTHR36706">
    <property type="entry name" value="UNNAMED PRODUCT"/>
    <property type="match status" value="1"/>
</dbReference>
<name>A0ABP1B8A6_9BRYO</name>
<feature type="compositionally biased region" description="Low complexity" evidence="1">
    <location>
        <begin position="8"/>
        <end position="22"/>
    </location>
</feature>
<evidence type="ECO:0000313" key="3">
    <source>
        <dbReference type="Proteomes" id="UP001497522"/>
    </source>
</evidence>
<reference evidence="2 3" key="1">
    <citation type="submission" date="2024-03" db="EMBL/GenBank/DDBJ databases">
        <authorList>
            <consortium name="ELIXIR-Norway"/>
            <consortium name="Elixir Norway"/>
        </authorList>
    </citation>
    <scope>NUCLEOTIDE SEQUENCE [LARGE SCALE GENOMIC DNA]</scope>
</reference>
<sequence>MEQQQRESVLLSKPQQLQQQNVVEEEEKVPRPHRCNDRLEDIVQALFEGDPRKTLPGPFKLYWKCMQSKPGEEPTEPFFFLEVDSKGKVSPKGRST</sequence>
<evidence type="ECO:0000256" key="1">
    <source>
        <dbReference type="SAM" id="MobiDB-lite"/>
    </source>
</evidence>
<protein>
    <submittedName>
        <fullName evidence="2">Uncharacterized protein</fullName>
    </submittedName>
</protein>
<proteinExistence type="predicted"/>
<dbReference type="EMBL" id="OZ023703">
    <property type="protein sequence ID" value="CAK9871299.1"/>
    <property type="molecule type" value="Genomic_DNA"/>
</dbReference>
<organism evidence="2 3">
    <name type="scientific">Sphagnum jensenii</name>
    <dbReference type="NCBI Taxonomy" id="128206"/>
    <lineage>
        <taxon>Eukaryota</taxon>
        <taxon>Viridiplantae</taxon>
        <taxon>Streptophyta</taxon>
        <taxon>Embryophyta</taxon>
        <taxon>Bryophyta</taxon>
        <taxon>Sphagnophytina</taxon>
        <taxon>Sphagnopsida</taxon>
        <taxon>Sphagnales</taxon>
        <taxon>Sphagnaceae</taxon>
        <taxon>Sphagnum</taxon>
    </lineage>
</organism>
<dbReference type="Proteomes" id="UP001497522">
    <property type="component" value="Chromosome 2"/>
</dbReference>